<dbReference type="SMART" id="SM00930">
    <property type="entry name" value="NIL"/>
    <property type="match status" value="1"/>
</dbReference>
<dbReference type="InterPro" id="IPR027417">
    <property type="entry name" value="P-loop_NTPase"/>
</dbReference>
<dbReference type="EMBL" id="JACZDF010000003">
    <property type="protein sequence ID" value="MBD9699108.1"/>
    <property type="molecule type" value="Genomic_DNA"/>
</dbReference>
<dbReference type="InterPro" id="IPR017871">
    <property type="entry name" value="ABC_transporter-like_CS"/>
</dbReference>
<dbReference type="InterPro" id="IPR045865">
    <property type="entry name" value="ACT-like_dom_sf"/>
</dbReference>
<dbReference type="InterPro" id="IPR003593">
    <property type="entry name" value="AAA+_ATPase"/>
</dbReference>
<keyword evidence="10" id="KW-1185">Reference proteome</keyword>
<dbReference type="PANTHER" id="PTHR43166:SF30">
    <property type="entry name" value="METHIONINE IMPORT ATP-BINDING PROTEIN METN"/>
    <property type="match status" value="1"/>
</dbReference>
<proteinExistence type="predicted"/>
<name>A0ABR9DPQ8_9MICO</name>
<dbReference type="InterPro" id="IPR050086">
    <property type="entry name" value="MetN_ABC_transporter-like"/>
</dbReference>
<evidence type="ECO:0000259" key="8">
    <source>
        <dbReference type="PROSITE" id="PS50893"/>
    </source>
</evidence>
<gene>
    <name evidence="9" type="ORF">IGS67_06305</name>
</gene>
<keyword evidence="3" id="KW-0547">Nucleotide-binding</keyword>
<dbReference type="SUPFAM" id="SSF52540">
    <property type="entry name" value="P-loop containing nucleoside triphosphate hydrolases"/>
    <property type="match status" value="1"/>
</dbReference>
<dbReference type="GO" id="GO:0005524">
    <property type="term" value="F:ATP binding"/>
    <property type="evidence" value="ECO:0007669"/>
    <property type="project" value="UniProtKB-KW"/>
</dbReference>
<dbReference type="Pfam" id="PF00005">
    <property type="entry name" value="ABC_tran"/>
    <property type="match status" value="1"/>
</dbReference>
<reference evidence="9 10" key="1">
    <citation type="submission" date="2020-09" db="EMBL/GenBank/DDBJ databases">
        <title>Flavimobilis rhizosphaerae sp. nov., isolated from rhizosphere soil of Spartina alterniflora.</title>
        <authorList>
            <person name="Hanqin C."/>
        </authorList>
    </citation>
    <scope>NUCLEOTIDE SEQUENCE [LARGE SCALE GENOMIC DNA]</scope>
    <source>
        <strain evidence="9 10">GY 10621</strain>
    </source>
</reference>
<dbReference type="SMART" id="SM00382">
    <property type="entry name" value="AAA"/>
    <property type="match status" value="1"/>
</dbReference>
<dbReference type="RefSeq" id="WP_192278953.1">
    <property type="nucleotide sequence ID" value="NZ_JACZDF010000003.1"/>
</dbReference>
<dbReference type="PROSITE" id="PS00211">
    <property type="entry name" value="ABC_TRANSPORTER_1"/>
    <property type="match status" value="1"/>
</dbReference>
<evidence type="ECO:0000256" key="5">
    <source>
        <dbReference type="ARBA" id="ARBA00022967"/>
    </source>
</evidence>
<sequence length="365" mass="39039">MSEREPKIVFESATKVFRTPKGEVRAVDGVDLTIGAGEVYGVIGYSGAGKSTLVRLINALEPVTSGRVLVDGRDVHSLKESELRRARADIGMIFQQFNLLSSRTVAGNVAYPLKVAGWPRARRDARVAELLDFVGLTDKARAYPSQLSGGQKQRVGIARALATNPTILLADESTSALDPETTQDVLDIVKRVNVELGVTVVVITHEMEVVKYVCDRVAVMEGGRVVEHGDVYDVFARPQHAATRRFVGTALRDRPSPAALARLRRRHPGRIVTVGVREDGGASGELTRALRDHPVDGTVIYGGITEIAERPYGSLTLELAGEDAAIAAFLADLGRTTTVLDLGTAAHPLTDPDAVGPRAPKGASA</sequence>
<dbReference type="Gene3D" id="3.40.50.300">
    <property type="entry name" value="P-loop containing nucleotide triphosphate hydrolases"/>
    <property type="match status" value="1"/>
</dbReference>
<evidence type="ECO:0000313" key="10">
    <source>
        <dbReference type="Proteomes" id="UP000642107"/>
    </source>
</evidence>
<dbReference type="Pfam" id="PF09383">
    <property type="entry name" value="NIL"/>
    <property type="match status" value="1"/>
</dbReference>
<evidence type="ECO:0000256" key="6">
    <source>
        <dbReference type="ARBA" id="ARBA00022970"/>
    </source>
</evidence>
<dbReference type="Gene3D" id="3.30.70.260">
    <property type="match status" value="1"/>
</dbReference>
<protein>
    <submittedName>
        <fullName evidence="9">ATP-binding cassette domain-containing protein</fullName>
    </submittedName>
</protein>
<evidence type="ECO:0000256" key="1">
    <source>
        <dbReference type="ARBA" id="ARBA00022448"/>
    </source>
</evidence>
<keyword evidence="7" id="KW-0472">Membrane</keyword>
<keyword evidence="5" id="KW-1278">Translocase</keyword>
<accession>A0ABR9DPQ8</accession>
<keyword evidence="4 9" id="KW-0067">ATP-binding</keyword>
<dbReference type="InterPro" id="IPR018449">
    <property type="entry name" value="NIL_domain"/>
</dbReference>
<organism evidence="9 10">
    <name type="scientific">Flavimobilis rhizosphaerae</name>
    <dbReference type="NCBI Taxonomy" id="2775421"/>
    <lineage>
        <taxon>Bacteria</taxon>
        <taxon>Bacillati</taxon>
        <taxon>Actinomycetota</taxon>
        <taxon>Actinomycetes</taxon>
        <taxon>Micrococcales</taxon>
        <taxon>Jonesiaceae</taxon>
        <taxon>Flavimobilis</taxon>
    </lineage>
</organism>
<dbReference type="InterPro" id="IPR003439">
    <property type="entry name" value="ABC_transporter-like_ATP-bd"/>
</dbReference>
<evidence type="ECO:0000256" key="4">
    <source>
        <dbReference type="ARBA" id="ARBA00022840"/>
    </source>
</evidence>
<dbReference type="PROSITE" id="PS50893">
    <property type="entry name" value="ABC_TRANSPORTER_2"/>
    <property type="match status" value="1"/>
</dbReference>
<dbReference type="Proteomes" id="UP000642107">
    <property type="component" value="Unassembled WGS sequence"/>
</dbReference>
<keyword evidence="1" id="KW-0813">Transport</keyword>
<evidence type="ECO:0000256" key="2">
    <source>
        <dbReference type="ARBA" id="ARBA00022475"/>
    </source>
</evidence>
<evidence type="ECO:0000256" key="3">
    <source>
        <dbReference type="ARBA" id="ARBA00022741"/>
    </source>
</evidence>
<dbReference type="InterPro" id="IPR041701">
    <property type="entry name" value="MetN_ABC"/>
</dbReference>
<evidence type="ECO:0000256" key="7">
    <source>
        <dbReference type="ARBA" id="ARBA00023136"/>
    </source>
</evidence>
<feature type="domain" description="ABC transporter" evidence="8">
    <location>
        <begin position="8"/>
        <end position="247"/>
    </location>
</feature>
<dbReference type="SUPFAM" id="SSF55021">
    <property type="entry name" value="ACT-like"/>
    <property type="match status" value="1"/>
</dbReference>
<dbReference type="PANTHER" id="PTHR43166">
    <property type="entry name" value="AMINO ACID IMPORT ATP-BINDING PROTEIN"/>
    <property type="match status" value="1"/>
</dbReference>
<keyword evidence="6" id="KW-0029">Amino-acid transport</keyword>
<dbReference type="CDD" id="cd03258">
    <property type="entry name" value="ABC_MetN_methionine_transporter"/>
    <property type="match status" value="1"/>
</dbReference>
<evidence type="ECO:0000313" key="9">
    <source>
        <dbReference type="EMBL" id="MBD9699108.1"/>
    </source>
</evidence>
<comment type="caution">
    <text evidence="9">The sequence shown here is derived from an EMBL/GenBank/DDBJ whole genome shotgun (WGS) entry which is preliminary data.</text>
</comment>
<keyword evidence="2" id="KW-1003">Cell membrane</keyword>